<gene>
    <name evidence="1" type="ORF">IFM89_017053</name>
</gene>
<evidence type="ECO:0000313" key="1">
    <source>
        <dbReference type="EMBL" id="KAF9601148.1"/>
    </source>
</evidence>
<name>A0A835LMJ5_9MAGN</name>
<reference evidence="1 2" key="1">
    <citation type="submission" date="2020-10" db="EMBL/GenBank/DDBJ databases">
        <title>The Coptis chinensis genome and diversification of protoberbering-type alkaloids.</title>
        <authorList>
            <person name="Wang B."/>
            <person name="Shu S."/>
            <person name="Song C."/>
            <person name="Liu Y."/>
        </authorList>
    </citation>
    <scope>NUCLEOTIDE SEQUENCE [LARGE SCALE GENOMIC DNA]</scope>
    <source>
        <strain evidence="1">HL-2020</strain>
        <tissue evidence="1">Leaf</tissue>
    </source>
</reference>
<organism evidence="1 2">
    <name type="scientific">Coptis chinensis</name>
    <dbReference type="NCBI Taxonomy" id="261450"/>
    <lineage>
        <taxon>Eukaryota</taxon>
        <taxon>Viridiplantae</taxon>
        <taxon>Streptophyta</taxon>
        <taxon>Embryophyta</taxon>
        <taxon>Tracheophyta</taxon>
        <taxon>Spermatophyta</taxon>
        <taxon>Magnoliopsida</taxon>
        <taxon>Ranunculales</taxon>
        <taxon>Ranunculaceae</taxon>
        <taxon>Coptidoideae</taxon>
        <taxon>Coptis</taxon>
    </lineage>
</organism>
<dbReference type="EMBL" id="JADFTS010000006">
    <property type="protein sequence ID" value="KAF9601148.1"/>
    <property type="molecule type" value="Genomic_DNA"/>
</dbReference>
<proteinExistence type="predicted"/>
<sequence length="75" mass="8825">MVMWRDFRETGSKGKLREETRSDKAIDCLDWCEISPGLIAHHLSHSRDQEEFQLALFRNSNKQNLFADRVCCQLL</sequence>
<dbReference type="AlphaFoldDB" id="A0A835LMJ5"/>
<protein>
    <submittedName>
        <fullName evidence="1">Uncharacterized protein</fullName>
    </submittedName>
</protein>
<comment type="caution">
    <text evidence="1">The sequence shown here is derived from an EMBL/GenBank/DDBJ whole genome shotgun (WGS) entry which is preliminary data.</text>
</comment>
<dbReference type="OrthoDB" id="191686at2759"/>
<dbReference type="Proteomes" id="UP000631114">
    <property type="component" value="Unassembled WGS sequence"/>
</dbReference>
<keyword evidence="2" id="KW-1185">Reference proteome</keyword>
<evidence type="ECO:0000313" key="2">
    <source>
        <dbReference type="Proteomes" id="UP000631114"/>
    </source>
</evidence>
<accession>A0A835LMJ5</accession>